<dbReference type="AlphaFoldDB" id="A0A6J5Y6I3"/>
<name>A0A6J5Y6I3_PRUAR</name>
<reference evidence="4" key="1">
    <citation type="journal article" date="2020" name="Genome Biol.">
        <title>Gamete binning: chromosome-level and haplotype-resolved genome assembly enabled by high-throughput single-cell sequencing of gamete genomes.</title>
        <authorList>
            <person name="Campoy J.A."/>
            <person name="Sun H."/>
            <person name="Goel M."/>
            <person name="Jiao W.-B."/>
            <person name="Folz-Donahue K."/>
            <person name="Wang N."/>
            <person name="Rubio M."/>
            <person name="Liu C."/>
            <person name="Kukat C."/>
            <person name="Ruiz D."/>
            <person name="Huettel B."/>
            <person name="Schneeberger K."/>
        </authorList>
    </citation>
    <scope>NUCLEOTIDE SEQUENCE [LARGE SCALE GENOMIC DNA]</scope>
    <source>
        <strain evidence="4">cv. Rojo Pasion</strain>
    </source>
</reference>
<dbReference type="OrthoDB" id="10031169at2759"/>
<dbReference type="EMBL" id="CAEKKB010000008">
    <property type="protein sequence ID" value="CAB4321041.1"/>
    <property type="molecule type" value="Genomic_DNA"/>
</dbReference>
<dbReference type="Proteomes" id="UP000507222">
    <property type="component" value="Unassembled WGS sequence"/>
</dbReference>
<accession>A0A6J5Y6I3</accession>
<evidence type="ECO:0000313" key="2">
    <source>
        <dbReference type="EMBL" id="CAB4321041.1"/>
    </source>
</evidence>
<evidence type="ECO:0000313" key="4">
    <source>
        <dbReference type="Proteomes" id="UP000507245"/>
    </source>
</evidence>
<evidence type="ECO:0000313" key="3">
    <source>
        <dbReference type="Proteomes" id="UP000507222"/>
    </source>
</evidence>
<dbReference type="SUPFAM" id="SSF63737">
    <property type="entry name" value="Leukotriene A4 hydrolase N-terminal domain"/>
    <property type="match status" value="1"/>
</dbReference>
<proteinExistence type="predicted"/>
<protein>
    <submittedName>
        <fullName evidence="2">Uncharacterized protein</fullName>
    </submittedName>
</protein>
<dbReference type="Proteomes" id="UP000507245">
    <property type="component" value="Unassembled WGS sequence"/>
</dbReference>
<organism evidence="2 4">
    <name type="scientific">Prunus armeniaca</name>
    <name type="common">Apricot</name>
    <name type="synonym">Armeniaca vulgaris</name>
    <dbReference type="NCBI Taxonomy" id="36596"/>
    <lineage>
        <taxon>Eukaryota</taxon>
        <taxon>Viridiplantae</taxon>
        <taxon>Streptophyta</taxon>
        <taxon>Embryophyta</taxon>
        <taxon>Tracheophyta</taxon>
        <taxon>Spermatophyta</taxon>
        <taxon>Magnoliopsida</taxon>
        <taxon>eudicotyledons</taxon>
        <taxon>Gunneridae</taxon>
        <taxon>Pentapetalae</taxon>
        <taxon>rosids</taxon>
        <taxon>fabids</taxon>
        <taxon>Rosales</taxon>
        <taxon>Rosaceae</taxon>
        <taxon>Amygdaloideae</taxon>
        <taxon>Amygdaleae</taxon>
        <taxon>Prunus</taxon>
    </lineage>
</organism>
<dbReference type="InterPro" id="IPR042097">
    <property type="entry name" value="Aminopeptidase_N-like_N_sf"/>
</dbReference>
<dbReference type="EMBL" id="CAEKDK010000008">
    <property type="protein sequence ID" value="CAB4290721.1"/>
    <property type="molecule type" value="Genomic_DNA"/>
</dbReference>
<evidence type="ECO:0000313" key="1">
    <source>
        <dbReference type="EMBL" id="CAB4290721.1"/>
    </source>
</evidence>
<sequence>MEQFKGQPRLPKFALPKGYDITFKPDLTACSFGGAVAVELDIISDIWLVVLNAADLSVDAASVSFTHRDSSSKK</sequence>
<keyword evidence="4" id="KW-1185">Reference proteome</keyword>
<reference evidence="2 3" key="2">
    <citation type="submission" date="2020-05" db="EMBL/GenBank/DDBJ databases">
        <authorList>
            <person name="Campoy J."/>
            <person name="Schneeberger K."/>
            <person name="Spophaly S."/>
        </authorList>
    </citation>
    <scope>NUCLEOTIDE SEQUENCE [LARGE SCALE GENOMIC DNA]</scope>
    <source>
        <strain evidence="2">PruArmRojPasFocal</strain>
    </source>
</reference>
<gene>
    <name evidence="1" type="ORF">CURHAP_LOCUS50833</name>
    <name evidence="2" type="ORF">ORAREDHAP_LOCUS50103</name>
</gene>
<dbReference type="Gene3D" id="2.60.40.1730">
    <property type="entry name" value="tricorn interacting facor f3 domain"/>
    <property type="match status" value="1"/>
</dbReference>